<name>A0A2P7YJ19_9PEZI</name>
<dbReference type="AlphaFoldDB" id="A0A2P7YJ19"/>
<dbReference type="PANTHER" id="PTHR43791:SF22">
    <property type="entry name" value="TRANSPORTER, PUTATIVE (AFU_ORTHOLOGUE AFUA_6G11320)-RELATED"/>
    <property type="match status" value="1"/>
</dbReference>
<evidence type="ECO:0000313" key="9">
    <source>
        <dbReference type="EMBL" id="PSK35935.1"/>
    </source>
</evidence>
<sequence>MSDEEKQPSTTFPPSPPSEKEHGRTGGILGEAPDAAAWGLNDKALVRKIDLKLIPGVTLLYLLSFLDRANVANARLEGLQTDLKITGNEYLTGLTLFFVGYVTFEVIWNVILKRIGPKLWLPSITVAWGIVTTLQGIVHNMAGFFVVRVVLGITEGGLFPGVVFLLSMWYKRDERQFRIAMFFSAASLAGAFGGILAYGIGFMRGIGGLNGWAWIFIIEGIATVLIGIAAYWFIPNWPTTAKFLSDNERSYLTARLEADSDATNNEAFNWGNVVQCLKDPKCWLYGLVFHTLSLPLYTLSLFLPSIINALGYSAAQAQLLTIPPYALATILCIVYALVSERYKKRAVFIIFSSTIAIIGYIILLSNKNPRARPGVSYLGTFFAAAGIYPSVALGLSWPAMNVSGQTKRAAANGLQITVGNLGAILGTQLYRATDGPRYIVGHSMALAYLCGNIIVVTILFFLLRAENRKRDALPKETVEHQGEWRGDEDPRWRFTY</sequence>
<keyword evidence="4 7" id="KW-1133">Transmembrane helix</keyword>
<keyword evidence="3 7" id="KW-0812">Transmembrane</keyword>
<evidence type="ECO:0000256" key="2">
    <source>
        <dbReference type="ARBA" id="ARBA00022448"/>
    </source>
</evidence>
<evidence type="ECO:0000256" key="3">
    <source>
        <dbReference type="ARBA" id="ARBA00022692"/>
    </source>
</evidence>
<evidence type="ECO:0000256" key="5">
    <source>
        <dbReference type="ARBA" id="ARBA00023136"/>
    </source>
</evidence>
<gene>
    <name evidence="9" type="ORF">B9Z65_5750</name>
</gene>
<dbReference type="Gene3D" id="1.20.1250.20">
    <property type="entry name" value="MFS general substrate transporter like domains"/>
    <property type="match status" value="2"/>
</dbReference>
<reference evidence="9 10" key="1">
    <citation type="submission" date="2017-05" db="EMBL/GenBank/DDBJ databases">
        <title>Draft genome sequence of Elsinoe australis.</title>
        <authorList>
            <person name="Cheng Q."/>
        </authorList>
    </citation>
    <scope>NUCLEOTIDE SEQUENCE [LARGE SCALE GENOMIC DNA]</scope>
    <source>
        <strain evidence="9 10">NL1</strain>
    </source>
</reference>
<dbReference type="Proteomes" id="UP000243723">
    <property type="component" value="Unassembled WGS sequence"/>
</dbReference>
<dbReference type="GO" id="GO:0022857">
    <property type="term" value="F:transmembrane transporter activity"/>
    <property type="evidence" value="ECO:0007669"/>
    <property type="project" value="InterPro"/>
</dbReference>
<dbReference type="InterPro" id="IPR011701">
    <property type="entry name" value="MFS"/>
</dbReference>
<comment type="subcellular location">
    <subcellularLocation>
        <location evidence="1">Membrane</location>
        <topology evidence="1">Multi-pass membrane protein</topology>
    </subcellularLocation>
</comment>
<feature type="transmembrane region" description="Helical" evidence="7">
    <location>
        <begin position="91"/>
        <end position="112"/>
    </location>
</feature>
<comment type="caution">
    <text evidence="9">The sequence shown here is derived from an EMBL/GenBank/DDBJ whole genome shotgun (WGS) entry which is preliminary data.</text>
</comment>
<feature type="transmembrane region" description="Helical" evidence="7">
    <location>
        <begin position="179"/>
        <end position="200"/>
    </location>
</feature>
<dbReference type="CDD" id="cd17327">
    <property type="entry name" value="MFS_FEN2_like"/>
    <property type="match status" value="1"/>
</dbReference>
<dbReference type="PANTHER" id="PTHR43791">
    <property type="entry name" value="PERMEASE-RELATED"/>
    <property type="match status" value="1"/>
</dbReference>
<organism evidence="9 10">
    <name type="scientific">Elsinoe australis</name>
    <dbReference type="NCBI Taxonomy" id="40998"/>
    <lineage>
        <taxon>Eukaryota</taxon>
        <taxon>Fungi</taxon>
        <taxon>Dikarya</taxon>
        <taxon>Ascomycota</taxon>
        <taxon>Pezizomycotina</taxon>
        <taxon>Dothideomycetes</taxon>
        <taxon>Dothideomycetidae</taxon>
        <taxon>Myriangiales</taxon>
        <taxon>Elsinoaceae</taxon>
        <taxon>Elsinoe</taxon>
    </lineage>
</organism>
<keyword evidence="10" id="KW-1185">Reference proteome</keyword>
<feature type="transmembrane region" description="Helical" evidence="7">
    <location>
        <begin position="345"/>
        <end position="363"/>
    </location>
</feature>
<protein>
    <recommendedName>
        <fullName evidence="8">Major facilitator superfamily (MFS) profile domain-containing protein</fullName>
    </recommendedName>
</protein>
<dbReference type="Pfam" id="PF07690">
    <property type="entry name" value="MFS_1"/>
    <property type="match status" value="1"/>
</dbReference>
<feature type="transmembrane region" description="Helical" evidence="7">
    <location>
        <begin position="442"/>
        <end position="463"/>
    </location>
</feature>
<dbReference type="FunFam" id="1.20.1250.20:FF:000068">
    <property type="entry name" value="MFS general substrate transporter"/>
    <property type="match status" value="1"/>
</dbReference>
<dbReference type="InterPro" id="IPR020846">
    <property type="entry name" value="MFS_dom"/>
</dbReference>
<feature type="transmembrane region" description="Helical" evidence="7">
    <location>
        <begin position="319"/>
        <end position="338"/>
    </location>
</feature>
<accession>A0A2P7YJ19</accession>
<feature type="transmembrane region" description="Helical" evidence="7">
    <location>
        <begin position="409"/>
        <end position="430"/>
    </location>
</feature>
<evidence type="ECO:0000256" key="6">
    <source>
        <dbReference type="SAM" id="MobiDB-lite"/>
    </source>
</evidence>
<dbReference type="PROSITE" id="PS50850">
    <property type="entry name" value="MFS"/>
    <property type="match status" value="1"/>
</dbReference>
<evidence type="ECO:0000256" key="1">
    <source>
        <dbReference type="ARBA" id="ARBA00004141"/>
    </source>
</evidence>
<dbReference type="EMBL" id="NHZQ01000422">
    <property type="protein sequence ID" value="PSK35935.1"/>
    <property type="molecule type" value="Genomic_DNA"/>
</dbReference>
<dbReference type="InterPro" id="IPR036259">
    <property type="entry name" value="MFS_trans_sf"/>
</dbReference>
<feature type="domain" description="Major facilitator superfamily (MFS) profile" evidence="8">
    <location>
        <begin position="53"/>
        <end position="469"/>
    </location>
</feature>
<feature type="transmembrane region" description="Helical" evidence="7">
    <location>
        <begin position="282"/>
        <end position="307"/>
    </location>
</feature>
<keyword evidence="2" id="KW-0813">Transport</keyword>
<evidence type="ECO:0000259" key="8">
    <source>
        <dbReference type="PROSITE" id="PS50850"/>
    </source>
</evidence>
<dbReference type="SUPFAM" id="SSF103473">
    <property type="entry name" value="MFS general substrate transporter"/>
    <property type="match status" value="1"/>
</dbReference>
<evidence type="ECO:0000256" key="7">
    <source>
        <dbReference type="SAM" id="Phobius"/>
    </source>
</evidence>
<keyword evidence="5 7" id="KW-0472">Membrane</keyword>
<feature type="region of interest" description="Disordered" evidence="6">
    <location>
        <begin position="1"/>
        <end position="26"/>
    </location>
</feature>
<feature type="transmembrane region" description="Helical" evidence="7">
    <location>
        <begin position="119"/>
        <end position="138"/>
    </location>
</feature>
<evidence type="ECO:0000313" key="10">
    <source>
        <dbReference type="Proteomes" id="UP000243723"/>
    </source>
</evidence>
<dbReference type="OrthoDB" id="2962993at2759"/>
<feature type="transmembrane region" description="Helical" evidence="7">
    <location>
        <begin position="212"/>
        <end position="234"/>
    </location>
</feature>
<dbReference type="GO" id="GO:0016020">
    <property type="term" value="C:membrane"/>
    <property type="evidence" value="ECO:0007669"/>
    <property type="project" value="UniProtKB-SubCell"/>
</dbReference>
<proteinExistence type="predicted"/>
<dbReference type="FunFam" id="1.20.1250.20:FF:000034">
    <property type="entry name" value="MFS general substrate transporter"/>
    <property type="match status" value="1"/>
</dbReference>
<feature type="transmembrane region" description="Helical" evidence="7">
    <location>
        <begin position="375"/>
        <end position="397"/>
    </location>
</feature>
<evidence type="ECO:0000256" key="4">
    <source>
        <dbReference type="ARBA" id="ARBA00022989"/>
    </source>
</evidence>
<feature type="transmembrane region" description="Helical" evidence="7">
    <location>
        <begin position="144"/>
        <end position="167"/>
    </location>
</feature>